<name>A0A8H2VXZ7_9HELO</name>
<dbReference type="GO" id="GO:0005524">
    <property type="term" value="F:ATP binding"/>
    <property type="evidence" value="ECO:0007669"/>
    <property type="project" value="UniProtKB-KW"/>
</dbReference>
<evidence type="ECO:0000256" key="13">
    <source>
        <dbReference type="ARBA" id="ARBA00048679"/>
    </source>
</evidence>
<dbReference type="PANTHER" id="PTHR43671">
    <property type="entry name" value="SERINE/THREONINE-PROTEIN KINASE NEK"/>
    <property type="match status" value="1"/>
</dbReference>
<evidence type="ECO:0000256" key="12">
    <source>
        <dbReference type="ARBA" id="ARBA00047899"/>
    </source>
</evidence>
<dbReference type="EMBL" id="CAJHIA010000021">
    <property type="protein sequence ID" value="CAD6446463.1"/>
    <property type="molecule type" value="Genomic_DNA"/>
</dbReference>
<evidence type="ECO:0000256" key="8">
    <source>
        <dbReference type="ARBA" id="ARBA00022777"/>
    </source>
</evidence>
<gene>
    <name evidence="17" type="ORF">SCLTRI_LOCUS6255</name>
</gene>
<organism evidence="17 18">
    <name type="scientific">Sclerotinia trifoliorum</name>
    <dbReference type="NCBI Taxonomy" id="28548"/>
    <lineage>
        <taxon>Eukaryota</taxon>
        <taxon>Fungi</taxon>
        <taxon>Dikarya</taxon>
        <taxon>Ascomycota</taxon>
        <taxon>Pezizomycotina</taxon>
        <taxon>Leotiomycetes</taxon>
        <taxon>Helotiales</taxon>
        <taxon>Sclerotiniaceae</taxon>
        <taxon>Sclerotinia</taxon>
    </lineage>
</organism>
<dbReference type="Pfam" id="PF00069">
    <property type="entry name" value="Pkinase"/>
    <property type="match status" value="1"/>
</dbReference>
<evidence type="ECO:0000256" key="2">
    <source>
        <dbReference type="ARBA" id="ARBA00011534"/>
    </source>
</evidence>
<protein>
    <recommendedName>
        <fullName evidence="5">EKC/KEOPS complex subunit BUD32</fullName>
        <ecNumber evidence="3">2.7.11.1</ecNumber>
    </recommendedName>
    <alternativeName>
        <fullName evidence="10 11">Atypical Serine/threonine protein kinase BUD32</fullName>
    </alternativeName>
    <alternativeName>
        <fullName evidence="4">EKC/KEOPS complex subunit bud32</fullName>
    </alternativeName>
</protein>
<feature type="region of interest" description="Disordered" evidence="15">
    <location>
        <begin position="77"/>
        <end position="104"/>
    </location>
</feature>
<comment type="function">
    <text evidence="1">Component of the EKC/KEOPS complex that is required for the formation of a threonylcarbamoyl group on adenosine at position 37 (t(6)A37) in tRNAs that read codons beginning with adenine. The complex is probably involved in the transfer of the threonylcarbamoyl moiety of threonylcarbamoyl-AMP (TC-AMP) to the N6 group of A37. BUD32 has ATPase activity in the context of the EKC/KEOPS complex and likely plays a supporting role to the catalytic subunit KAE1. The EKC/KEOPS complex also promotes both telomere uncapping and telomere elongation. The complex is required for efficient recruitment of transcriptional coactivators.</text>
</comment>
<keyword evidence="18" id="KW-1185">Reference proteome</keyword>
<evidence type="ECO:0000259" key="16">
    <source>
        <dbReference type="PROSITE" id="PS50011"/>
    </source>
</evidence>
<dbReference type="PANTHER" id="PTHR43671:SF13">
    <property type="entry name" value="SERINE_THREONINE-PROTEIN KINASE NEK2"/>
    <property type="match status" value="1"/>
</dbReference>
<keyword evidence="7" id="KW-0547">Nucleotide-binding</keyword>
<evidence type="ECO:0000256" key="7">
    <source>
        <dbReference type="ARBA" id="ARBA00022741"/>
    </source>
</evidence>
<reference evidence="17" key="1">
    <citation type="submission" date="2020-10" db="EMBL/GenBank/DDBJ databases">
        <authorList>
            <person name="Kusch S."/>
        </authorList>
    </citation>
    <scope>NUCLEOTIDE SEQUENCE</scope>
    <source>
        <strain evidence="17">SwB9</strain>
    </source>
</reference>
<sequence>MVLFVAEEKAVAYKRAAPTFKIRDNIHRKQHRLNPEEIRFDTHLRISGNSFHFGITDTGTAGHRQYDLKLQVIQDEGPWSPPLSPGSEDTEQSPTKVESESYDAKRQHEIRTYLRYIKNGHENIKNLEAFHQYRDGDKLMMAQFFRICDGGNLKQLRMGYREKEMIPPEQFIWRIYSQLIEALAFLHNEHPKYQNDPRHLNRPSILHPDLAAENVYLVWPFMQPRDDIYPDVRLGDFEKSLFVPIGKGVVIDDPDADPKYKPPEVNFISAKSDVWRAGSIMYSLTKPPESTSTKMPWITEQNKSFANLTKEHQQVILMDPRRVHPIKFNYSEDLNVMIQRSLVLDHNKRPSAGELLKELENPAKLRKSAAWMYKALPSWMVDKVITPNNTFSQERLNKLIQPDQMALARKAHKKAKAAKRNRMREEEERKRVEDSREEEILEAADRYFTWEFRESDLGRMEIVMDNDECDASIKRFAVIRAAGLKAGTWVEPGPTYEEFLRLEKIYLAVKDQASQTK</sequence>
<evidence type="ECO:0000256" key="5">
    <source>
        <dbReference type="ARBA" id="ARBA00019973"/>
    </source>
</evidence>
<comment type="catalytic activity">
    <reaction evidence="12">
        <text>L-threonyl-[protein] + ATP = O-phospho-L-threonyl-[protein] + ADP + H(+)</text>
        <dbReference type="Rhea" id="RHEA:46608"/>
        <dbReference type="Rhea" id="RHEA-COMP:11060"/>
        <dbReference type="Rhea" id="RHEA-COMP:11605"/>
        <dbReference type="ChEBI" id="CHEBI:15378"/>
        <dbReference type="ChEBI" id="CHEBI:30013"/>
        <dbReference type="ChEBI" id="CHEBI:30616"/>
        <dbReference type="ChEBI" id="CHEBI:61977"/>
        <dbReference type="ChEBI" id="CHEBI:456216"/>
        <dbReference type="EC" id="2.7.11.1"/>
    </reaction>
</comment>
<dbReference type="SUPFAM" id="SSF56112">
    <property type="entry name" value="Protein kinase-like (PK-like)"/>
    <property type="match status" value="1"/>
</dbReference>
<evidence type="ECO:0000256" key="10">
    <source>
        <dbReference type="ARBA" id="ARBA00030980"/>
    </source>
</evidence>
<dbReference type="OrthoDB" id="310217at2759"/>
<evidence type="ECO:0000256" key="11">
    <source>
        <dbReference type="ARBA" id="ARBA00033194"/>
    </source>
</evidence>
<proteinExistence type="predicted"/>
<accession>A0A8H2VXZ7</accession>
<keyword evidence="6" id="KW-0808">Transferase</keyword>
<dbReference type="PROSITE" id="PS50011">
    <property type="entry name" value="PROTEIN_KINASE_DOM"/>
    <property type="match status" value="1"/>
</dbReference>
<feature type="domain" description="Protein kinase" evidence="16">
    <location>
        <begin position="55"/>
        <end position="364"/>
    </location>
</feature>
<evidence type="ECO:0000313" key="18">
    <source>
        <dbReference type="Proteomes" id="UP000624404"/>
    </source>
</evidence>
<feature type="coiled-coil region" evidence="14">
    <location>
        <begin position="408"/>
        <end position="442"/>
    </location>
</feature>
<keyword evidence="9" id="KW-0067">ATP-binding</keyword>
<keyword evidence="14" id="KW-0175">Coiled coil</keyword>
<dbReference type="GO" id="GO:0005737">
    <property type="term" value="C:cytoplasm"/>
    <property type="evidence" value="ECO:0007669"/>
    <property type="project" value="TreeGrafter"/>
</dbReference>
<dbReference type="Gene3D" id="1.10.510.10">
    <property type="entry name" value="Transferase(Phosphotransferase) domain 1"/>
    <property type="match status" value="1"/>
</dbReference>
<dbReference type="GO" id="GO:0007059">
    <property type="term" value="P:chromosome segregation"/>
    <property type="evidence" value="ECO:0007669"/>
    <property type="project" value="TreeGrafter"/>
</dbReference>
<dbReference type="InterPro" id="IPR050660">
    <property type="entry name" value="NEK_Ser/Thr_kinase"/>
</dbReference>
<evidence type="ECO:0000256" key="15">
    <source>
        <dbReference type="SAM" id="MobiDB-lite"/>
    </source>
</evidence>
<evidence type="ECO:0000313" key="17">
    <source>
        <dbReference type="EMBL" id="CAD6446463.1"/>
    </source>
</evidence>
<comment type="subunit">
    <text evidence="2">Component of the EKC/KEOPS complex composed of at least BUD32, CGI121, GON7, KAE1 and PCC1; the whole complex dimerizes.</text>
</comment>
<dbReference type="InterPro" id="IPR008266">
    <property type="entry name" value="Tyr_kinase_AS"/>
</dbReference>
<dbReference type="SMART" id="SM00220">
    <property type="entry name" value="S_TKc"/>
    <property type="match status" value="1"/>
</dbReference>
<dbReference type="InterPro" id="IPR000719">
    <property type="entry name" value="Prot_kinase_dom"/>
</dbReference>
<comment type="caution">
    <text evidence="17">The sequence shown here is derived from an EMBL/GenBank/DDBJ whole genome shotgun (WGS) entry which is preliminary data.</text>
</comment>
<evidence type="ECO:0000256" key="9">
    <source>
        <dbReference type="ARBA" id="ARBA00022840"/>
    </source>
</evidence>
<dbReference type="GO" id="GO:0004674">
    <property type="term" value="F:protein serine/threonine kinase activity"/>
    <property type="evidence" value="ECO:0007669"/>
    <property type="project" value="UniProtKB-EC"/>
</dbReference>
<dbReference type="GO" id="GO:0044732">
    <property type="term" value="C:mitotic spindle pole body"/>
    <property type="evidence" value="ECO:0007669"/>
    <property type="project" value="TreeGrafter"/>
</dbReference>
<evidence type="ECO:0000256" key="3">
    <source>
        <dbReference type="ARBA" id="ARBA00012513"/>
    </source>
</evidence>
<dbReference type="EC" id="2.7.11.1" evidence="3"/>
<comment type="catalytic activity">
    <reaction evidence="13">
        <text>L-seryl-[protein] + ATP = O-phospho-L-seryl-[protein] + ADP + H(+)</text>
        <dbReference type="Rhea" id="RHEA:17989"/>
        <dbReference type="Rhea" id="RHEA-COMP:9863"/>
        <dbReference type="Rhea" id="RHEA-COMP:11604"/>
        <dbReference type="ChEBI" id="CHEBI:15378"/>
        <dbReference type="ChEBI" id="CHEBI:29999"/>
        <dbReference type="ChEBI" id="CHEBI:30616"/>
        <dbReference type="ChEBI" id="CHEBI:83421"/>
        <dbReference type="ChEBI" id="CHEBI:456216"/>
        <dbReference type="EC" id="2.7.11.1"/>
    </reaction>
</comment>
<evidence type="ECO:0000256" key="1">
    <source>
        <dbReference type="ARBA" id="ARBA00003747"/>
    </source>
</evidence>
<evidence type="ECO:0000256" key="4">
    <source>
        <dbReference type="ARBA" id="ARBA00013948"/>
    </source>
</evidence>
<evidence type="ECO:0000256" key="6">
    <source>
        <dbReference type="ARBA" id="ARBA00022679"/>
    </source>
</evidence>
<dbReference type="PROSITE" id="PS00109">
    <property type="entry name" value="PROTEIN_KINASE_TYR"/>
    <property type="match status" value="1"/>
</dbReference>
<dbReference type="GO" id="GO:0005634">
    <property type="term" value="C:nucleus"/>
    <property type="evidence" value="ECO:0007669"/>
    <property type="project" value="TreeGrafter"/>
</dbReference>
<evidence type="ECO:0000256" key="14">
    <source>
        <dbReference type="SAM" id="Coils"/>
    </source>
</evidence>
<dbReference type="Proteomes" id="UP000624404">
    <property type="component" value="Unassembled WGS sequence"/>
</dbReference>
<dbReference type="AlphaFoldDB" id="A0A8H2VXZ7"/>
<keyword evidence="8" id="KW-0418">Kinase</keyword>
<dbReference type="InterPro" id="IPR011009">
    <property type="entry name" value="Kinase-like_dom_sf"/>
</dbReference>